<dbReference type="RefSeq" id="XP_023622868.1">
    <property type="nucleotide sequence ID" value="XM_023767100.1"/>
</dbReference>
<feature type="compositionally biased region" description="Low complexity" evidence="19">
    <location>
        <begin position="23"/>
        <end position="47"/>
    </location>
</feature>
<keyword evidence="5" id="KW-0158">Chromosome</keyword>
<evidence type="ECO:0000256" key="9">
    <source>
        <dbReference type="ARBA" id="ARBA00022776"/>
    </source>
</evidence>
<evidence type="ECO:0000256" key="11">
    <source>
        <dbReference type="ARBA" id="ARBA00022838"/>
    </source>
</evidence>
<feature type="compositionally biased region" description="Basic and acidic residues" evidence="19">
    <location>
        <begin position="150"/>
        <end position="178"/>
    </location>
</feature>
<reference evidence="20 21" key="1">
    <citation type="submission" date="2016-03" db="EMBL/GenBank/DDBJ databases">
        <authorList>
            <person name="Ploux O."/>
        </authorList>
    </citation>
    <scope>NUCLEOTIDE SEQUENCE [LARGE SCALE GENOMIC DNA]</scope>
    <source>
        <strain evidence="20 21">URUG2</strain>
    </source>
</reference>
<keyword evidence="10" id="KW-0159">Chromosome partition</keyword>
<keyword evidence="13" id="KW-0206">Cytoskeleton</keyword>
<keyword evidence="9" id="KW-0498">Mitosis</keyword>
<keyword evidence="15" id="KW-0131">Cell cycle</keyword>
<dbReference type="Proteomes" id="UP000225277">
    <property type="component" value="Unassembled WGS sequence"/>
</dbReference>
<keyword evidence="16" id="KW-0137">Centromere</keyword>
<keyword evidence="12" id="KW-0175">Coiled coil</keyword>
<evidence type="ECO:0000256" key="18">
    <source>
        <dbReference type="ARBA" id="ARBA00044358"/>
    </source>
</evidence>
<keyword evidence="8" id="KW-0493">Microtubule</keyword>
<evidence type="ECO:0000256" key="16">
    <source>
        <dbReference type="ARBA" id="ARBA00023328"/>
    </source>
</evidence>
<comment type="similarity">
    <text evidence="4">Belongs to the DASH complex DUO1 family.</text>
</comment>
<dbReference type="GO" id="GO:0007059">
    <property type="term" value="P:chromosome segregation"/>
    <property type="evidence" value="ECO:0007669"/>
    <property type="project" value="UniProtKB-KW"/>
</dbReference>
<evidence type="ECO:0000256" key="4">
    <source>
        <dbReference type="ARBA" id="ARBA00005366"/>
    </source>
</evidence>
<dbReference type="GO" id="GO:0051301">
    <property type="term" value="P:cell division"/>
    <property type="evidence" value="ECO:0007669"/>
    <property type="project" value="UniProtKB-KW"/>
</dbReference>
<feature type="compositionally biased region" description="Low complexity" evidence="19">
    <location>
        <begin position="220"/>
        <end position="230"/>
    </location>
</feature>
<keyword evidence="7" id="KW-0132">Cell division</keyword>
<evidence type="ECO:0000256" key="3">
    <source>
        <dbReference type="ARBA" id="ARBA00004629"/>
    </source>
</evidence>
<evidence type="ECO:0000256" key="5">
    <source>
        <dbReference type="ARBA" id="ARBA00022454"/>
    </source>
</evidence>
<evidence type="ECO:0000256" key="2">
    <source>
        <dbReference type="ARBA" id="ARBA00004186"/>
    </source>
</evidence>
<keyword evidence="21" id="KW-1185">Reference proteome</keyword>
<protein>
    <recommendedName>
        <fullName evidence="17">DASH complex subunit DUO1</fullName>
    </recommendedName>
    <alternativeName>
        <fullName evidence="18">Outer kinetochore protein DUO1</fullName>
    </alternativeName>
</protein>
<sequence>MAEPNIEDLRISDDEEEENSLFASPSAAAHAKQAPPHSHSRSQSQSQKAPPARTQSKQDVEDARNAQLRAELDKIREVNNIIEGTTASLRKAKENMGTVHTTVNNASTLLATWTRILSQTEHNQRLILNPNWQGASQDLEDLENADLRRQQEAERRAMEEQRRREEALRKAEEEERKKAAAVATGRGGLGRRGSVRGTSSSRGYTGVGGQTGRGRGTAGSRGTAGRASSTVRGRGRGLS</sequence>
<evidence type="ECO:0000256" key="15">
    <source>
        <dbReference type="ARBA" id="ARBA00023306"/>
    </source>
</evidence>
<dbReference type="InterPro" id="IPR013960">
    <property type="entry name" value="DASH_Duo1"/>
</dbReference>
<organism evidence="20 21">
    <name type="scientific">Ramularia collo-cygni</name>
    <dbReference type="NCBI Taxonomy" id="112498"/>
    <lineage>
        <taxon>Eukaryota</taxon>
        <taxon>Fungi</taxon>
        <taxon>Dikarya</taxon>
        <taxon>Ascomycota</taxon>
        <taxon>Pezizomycotina</taxon>
        <taxon>Dothideomycetes</taxon>
        <taxon>Dothideomycetidae</taxon>
        <taxon>Mycosphaerellales</taxon>
        <taxon>Mycosphaerellaceae</taxon>
        <taxon>Ramularia</taxon>
    </lineage>
</organism>
<keyword evidence="14" id="KW-0539">Nucleus</keyword>
<dbReference type="GO" id="GO:0000278">
    <property type="term" value="P:mitotic cell cycle"/>
    <property type="evidence" value="ECO:0007669"/>
    <property type="project" value="InterPro"/>
</dbReference>
<evidence type="ECO:0000256" key="12">
    <source>
        <dbReference type="ARBA" id="ARBA00023054"/>
    </source>
</evidence>
<dbReference type="PANTHER" id="PTHR28216">
    <property type="entry name" value="DASH COMPLEX SUBUNIT DUO1"/>
    <property type="match status" value="1"/>
</dbReference>
<evidence type="ECO:0000256" key="6">
    <source>
        <dbReference type="ARBA" id="ARBA00022490"/>
    </source>
</evidence>
<dbReference type="OrthoDB" id="5599235at2759"/>
<evidence type="ECO:0000313" key="20">
    <source>
        <dbReference type="EMBL" id="CZT15975.1"/>
    </source>
</evidence>
<proteinExistence type="inferred from homology"/>
<dbReference type="Pfam" id="PF08651">
    <property type="entry name" value="DASH_Duo1"/>
    <property type="match status" value="1"/>
</dbReference>
<evidence type="ECO:0000313" key="21">
    <source>
        <dbReference type="Proteomes" id="UP000225277"/>
    </source>
</evidence>
<keyword evidence="6" id="KW-0963">Cytoplasm</keyword>
<gene>
    <name evidence="20" type="ORF">RCC_01815</name>
</gene>
<evidence type="ECO:0000256" key="19">
    <source>
        <dbReference type="SAM" id="MobiDB-lite"/>
    </source>
</evidence>
<feature type="compositionally biased region" description="Low complexity" evidence="19">
    <location>
        <begin position="195"/>
        <end position="204"/>
    </location>
</feature>
<evidence type="ECO:0000256" key="1">
    <source>
        <dbReference type="ARBA" id="ARBA00004123"/>
    </source>
</evidence>
<dbReference type="GO" id="GO:0072686">
    <property type="term" value="C:mitotic spindle"/>
    <property type="evidence" value="ECO:0007669"/>
    <property type="project" value="InterPro"/>
</dbReference>
<feature type="compositionally biased region" description="Gly residues" evidence="19">
    <location>
        <begin position="205"/>
        <end position="219"/>
    </location>
</feature>
<dbReference type="EMBL" id="FJUY01000002">
    <property type="protein sequence ID" value="CZT15975.1"/>
    <property type="molecule type" value="Genomic_DNA"/>
</dbReference>
<feature type="region of interest" description="Disordered" evidence="19">
    <location>
        <begin position="1"/>
        <end position="63"/>
    </location>
</feature>
<evidence type="ECO:0000256" key="17">
    <source>
        <dbReference type="ARBA" id="ARBA00044152"/>
    </source>
</evidence>
<dbReference type="GO" id="GO:0042729">
    <property type="term" value="C:DASH complex"/>
    <property type="evidence" value="ECO:0007669"/>
    <property type="project" value="InterPro"/>
</dbReference>
<dbReference type="GeneID" id="35597042"/>
<feature type="region of interest" description="Disordered" evidence="19">
    <location>
        <begin position="150"/>
        <end position="239"/>
    </location>
</feature>
<dbReference type="PANTHER" id="PTHR28216:SF1">
    <property type="entry name" value="DASH COMPLEX SUBUNIT DUO1"/>
    <property type="match status" value="1"/>
</dbReference>
<keyword evidence="11" id="KW-0995">Kinetochore</keyword>
<dbReference type="AlphaFoldDB" id="A0A2D3UR81"/>
<evidence type="ECO:0000256" key="10">
    <source>
        <dbReference type="ARBA" id="ARBA00022829"/>
    </source>
</evidence>
<evidence type="ECO:0000256" key="8">
    <source>
        <dbReference type="ARBA" id="ARBA00022701"/>
    </source>
</evidence>
<dbReference type="STRING" id="112498.A0A2D3UR81"/>
<evidence type="ECO:0000256" key="13">
    <source>
        <dbReference type="ARBA" id="ARBA00023212"/>
    </source>
</evidence>
<accession>A0A2D3UR81</accession>
<comment type="subcellular location">
    <subcellularLocation>
        <location evidence="3">Chromosome</location>
        <location evidence="3">Centromere</location>
        <location evidence="3">Kinetochore</location>
    </subcellularLocation>
    <subcellularLocation>
        <location evidence="2">Cytoplasm</location>
        <location evidence="2">Cytoskeleton</location>
        <location evidence="2">Spindle</location>
    </subcellularLocation>
    <subcellularLocation>
        <location evidence="1">Nucleus</location>
    </subcellularLocation>
</comment>
<evidence type="ECO:0000256" key="7">
    <source>
        <dbReference type="ARBA" id="ARBA00022618"/>
    </source>
</evidence>
<evidence type="ECO:0000256" key="14">
    <source>
        <dbReference type="ARBA" id="ARBA00023242"/>
    </source>
</evidence>
<name>A0A2D3UR81_9PEZI</name>
<dbReference type="GO" id="GO:0005874">
    <property type="term" value="C:microtubule"/>
    <property type="evidence" value="ECO:0007669"/>
    <property type="project" value="UniProtKB-KW"/>
</dbReference>